<evidence type="ECO:0000313" key="1">
    <source>
        <dbReference type="EMBL" id="PKR80483.1"/>
    </source>
</evidence>
<name>A0A2I0R1N0_9FLAO</name>
<dbReference type="Pfam" id="PF10043">
    <property type="entry name" value="DUF2279"/>
    <property type="match status" value="1"/>
</dbReference>
<gene>
    <name evidence="1" type="ORF">CW751_08890</name>
</gene>
<sequence length="263" mass="30502">MNLQAQTFFEKDSVFNVKRTAWTSGVIGAGWLGSVVSLKNIWYKENWTNKFHTFDDSKQWLGMDKVGHFYTGNMITKNISSVYDWSGMNRSQRLIIGSTVGFGYLTTLEILDGYSEEWGFSWADLGANALGVAWYVWQDLVWEEQRFKLKFSAHLTPYASYRPEVLGSSFPERLLKDYNGQTYWLSFTPSQFLNSSSFFPNWLSFSFGYSVDKKLHGDLNVYNHIDSKLGIETFNAERQFLFSLDIDFEQFSPEKNGYQPFSK</sequence>
<accession>A0A2I0R1N0</accession>
<reference evidence="1 2" key="1">
    <citation type="submission" date="2017-12" db="EMBL/GenBank/DDBJ databases">
        <title>The draft genome sequence of Brumimicrobium saltpan LHR20.</title>
        <authorList>
            <person name="Do Z.-J."/>
            <person name="Luo H.-R."/>
        </authorList>
    </citation>
    <scope>NUCLEOTIDE SEQUENCE [LARGE SCALE GENOMIC DNA]</scope>
    <source>
        <strain evidence="1 2">LHR20</strain>
    </source>
</reference>
<dbReference type="Proteomes" id="UP000236654">
    <property type="component" value="Unassembled WGS sequence"/>
</dbReference>
<proteinExistence type="predicted"/>
<dbReference type="EMBL" id="PJNI01000009">
    <property type="protein sequence ID" value="PKR80483.1"/>
    <property type="molecule type" value="Genomic_DNA"/>
</dbReference>
<evidence type="ECO:0000313" key="2">
    <source>
        <dbReference type="Proteomes" id="UP000236654"/>
    </source>
</evidence>
<organism evidence="1 2">
    <name type="scientific">Brumimicrobium salinarum</name>
    <dbReference type="NCBI Taxonomy" id="2058658"/>
    <lineage>
        <taxon>Bacteria</taxon>
        <taxon>Pseudomonadati</taxon>
        <taxon>Bacteroidota</taxon>
        <taxon>Flavobacteriia</taxon>
        <taxon>Flavobacteriales</taxon>
        <taxon>Crocinitomicaceae</taxon>
        <taxon>Brumimicrobium</taxon>
    </lineage>
</organism>
<dbReference type="AlphaFoldDB" id="A0A2I0R1N0"/>
<dbReference type="InterPro" id="IPR018736">
    <property type="entry name" value="DUF2279_periplasmic_lipo"/>
</dbReference>
<keyword evidence="2" id="KW-1185">Reference proteome</keyword>
<protein>
    <submittedName>
        <fullName evidence="1">DUF2279 domain-containing protein</fullName>
    </submittedName>
</protein>
<comment type="caution">
    <text evidence="1">The sequence shown here is derived from an EMBL/GenBank/DDBJ whole genome shotgun (WGS) entry which is preliminary data.</text>
</comment>